<evidence type="ECO:0000256" key="1">
    <source>
        <dbReference type="SAM" id="Phobius"/>
    </source>
</evidence>
<keyword evidence="1" id="KW-1133">Transmembrane helix</keyword>
<keyword evidence="1" id="KW-0472">Membrane</keyword>
<dbReference type="EMBL" id="CP144700">
    <property type="protein sequence ID" value="WVZ26340.1"/>
    <property type="molecule type" value="Genomic_DNA"/>
</dbReference>
<accession>A0AAQ3PD35</accession>
<dbReference type="AlphaFoldDB" id="A0AAQ3PD35"/>
<evidence type="ECO:0000313" key="3">
    <source>
        <dbReference type="Proteomes" id="UP001374535"/>
    </source>
</evidence>
<organism evidence="2 3">
    <name type="scientific">Vigna mungo</name>
    <name type="common">Black gram</name>
    <name type="synonym">Phaseolus mungo</name>
    <dbReference type="NCBI Taxonomy" id="3915"/>
    <lineage>
        <taxon>Eukaryota</taxon>
        <taxon>Viridiplantae</taxon>
        <taxon>Streptophyta</taxon>
        <taxon>Embryophyta</taxon>
        <taxon>Tracheophyta</taxon>
        <taxon>Spermatophyta</taxon>
        <taxon>Magnoliopsida</taxon>
        <taxon>eudicotyledons</taxon>
        <taxon>Gunneridae</taxon>
        <taxon>Pentapetalae</taxon>
        <taxon>rosids</taxon>
        <taxon>fabids</taxon>
        <taxon>Fabales</taxon>
        <taxon>Fabaceae</taxon>
        <taxon>Papilionoideae</taxon>
        <taxon>50 kb inversion clade</taxon>
        <taxon>NPAAA clade</taxon>
        <taxon>indigoferoid/millettioid clade</taxon>
        <taxon>Phaseoleae</taxon>
        <taxon>Vigna</taxon>
    </lineage>
</organism>
<evidence type="ECO:0000313" key="2">
    <source>
        <dbReference type="EMBL" id="WVZ26340.1"/>
    </source>
</evidence>
<feature type="non-terminal residue" evidence="2">
    <location>
        <position position="1"/>
    </location>
</feature>
<protein>
    <submittedName>
        <fullName evidence="2">Uncharacterized protein</fullName>
    </submittedName>
</protein>
<keyword evidence="1" id="KW-0812">Transmembrane</keyword>
<reference evidence="2 3" key="1">
    <citation type="journal article" date="2023" name="Life. Sci Alliance">
        <title>Evolutionary insights into 3D genome organization and epigenetic landscape of Vigna mungo.</title>
        <authorList>
            <person name="Junaid A."/>
            <person name="Singh B."/>
            <person name="Bhatia S."/>
        </authorList>
    </citation>
    <scope>NUCLEOTIDE SEQUENCE [LARGE SCALE GENOMIC DNA]</scope>
    <source>
        <strain evidence="2">Urdbean</strain>
    </source>
</reference>
<proteinExistence type="predicted"/>
<dbReference type="Proteomes" id="UP001374535">
    <property type="component" value="Chromosome 1"/>
</dbReference>
<sequence length="116" mass="13348">IVKTALYLLRKFVSPFLAPWLNSLAYVQICDNFGLHVECVSFNNMFFCLYFYPSHVPWSVVGVPLFTSLDVTLGFYFYVVCLTLFFISYLVFGSLLNVFMLCYFSALISTISFHKG</sequence>
<gene>
    <name evidence="2" type="ORF">V8G54_004884</name>
</gene>
<keyword evidence="3" id="KW-1185">Reference proteome</keyword>
<name>A0AAQ3PD35_VIGMU</name>
<feature type="transmembrane region" description="Helical" evidence="1">
    <location>
        <begin position="75"/>
        <end position="108"/>
    </location>
</feature>